<gene>
    <name evidence="2" type="ORF">A3207_08400</name>
</gene>
<dbReference type="PANTHER" id="PTHR42759:SF1">
    <property type="entry name" value="MAGNESIUM-CHELATASE SUBUNIT CHLD"/>
    <property type="match status" value="1"/>
</dbReference>
<organism evidence="2 3">
    <name type="scientific">Candidatus Methanomassiliicoccus intestinalis</name>
    <dbReference type="NCBI Taxonomy" id="1406512"/>
    <lineage>
        <taxon>Archaea</taxon>
        <taxon>Methanobacteriati</taxon>
        <taxon>Thermoplasmatota</taxon>
        <taxon>Thermoplasmata</taxon>
        <taxon>Methanomassiliicoccales</taxon>
        <taxon>Methanomassiliicoccaceae</taxon>
        <taxon>Methanomassiliicoccus</taxon>
    </lineage>
</organism>
<dbReference type="GeneID" id="41323561"/>
<dbReference type="RefSeq" id="WP_020449028.1">
    <property type="nucleotide sequence ID" value="NZ_CAYAYA010000025.1"/>
</dbReference>
<reference evidence="2" key="1">
    <citation type="submission" date="2016-03" db="EMBL/GenBank/DDBJ databases">
        <authorList>
            <person name="Borrel G."/>
            <person name="Mccann A."/>
            <person name="O'Toole P.W."/>
        </authorList>
    </citation>
    <scope>NUCLEOTIDE SEQUENCE</scope>
    <source>
        <strain evidence="2">183</strain>
    </source>
</reference>
<dbReference type="CDD" id="cd00009">
    <property type="entry name" value="AAA"/>
    <property type="match status" value="1"/>
</dbReference>
<dbReference type="Gene3D" id="3.40.50.300">
    <property type="entry name" value="P-loop containing nucleotide triphosphate hydrolases"/>
    <property type="match status" value="2"/>
</dbReference>
<evidence type="ECO:0000313" key="3">
    <source>
        <dbReference type="Proteomes" id="UP000752814"/>
    </source>
</evidence>
<dbReference type="InterPro" id="IPR003593">
    <property type="entry name" value="AAA+_ATPase"/>
</dbReference>
<dbReference type="InterPro" id="IPR027417">
    <property type="entry name" value="P-loop_NTPase"/>
</dbReference>
<dbReference type="EMBL" id="LVVT01000023">
    <property type="protein sequence ID" value="TQS81362.1"/>
    <property type="molecule type" value="Genomic_DNA"/>
</dbReference>
<dbReference type="InterPro" id="IPR050764">
    <property type="entry name" value="CbbQ/NirQ/NorQ/GpvN"/>
</dbReference>
<evidence type="ECO:0000313" key="2">
    <source>
        <dbReference type="EMBL" id="TQS81362.1"/>
    </source>
</evidence>
<feature type="domain" description="AAA+ ATPase" evidence="1">
    <location>
        <begin position="48"/>
        <end position="366"/>
    </location>
</feature>
<proteinExistence type="predicted"/>
<accession>A0A8J8TD70</accession>
<name>A0A8J8TD70_9ARCH</name>
<dbReference type="SUPFAM" id="SSF52540">
    <property type="entry name" value="P-loop containing nucleoside triphosphate hydrolases"/>
    <property type="match status" value="1"/>
</dbReference>
<dbReference type="Proteomes" id="UP000752814">
    <property type="component" value="Unassembled WGS sequence"/>
</dbReference>
<dbReference type="AlphaFoldDB" id="A0A8J8TD70"/>
<dbReference type="GO" id="GO:0005524">
    <property type="term" value="F:ATP binding"/>
    <property type="evidence" value="ECO:0007669"/>
    <property type="project" value="InterPro"/>
</dbReference>
<dbReference type="PANTHER" id="PTHR42759">
    <property type="entry name" value="MOXR FAMILY PROTEIN"/>
    <property type="match status" value="1"/>
</dbReference>
<evidence type="ECO:0000259" key="1">
    <source>
        <dbReference type="SMART" id="SM00382"/>
    </source>
</evidence>
<comment type="caution">
    <text evidence="2">The sequence shown here is derived from an EMBL/GenBank/DDBJ whole genome shotgun (WGS) entry which is preliminary data.</text>
</comment>
<dbReference type="Gene3D" id="1.10.8.60">
    <property type="match status" value="1"/>
</dbReference>
<protein>
    <submittedName>
        <fullName evidence="2">Peptidase</fullName>
    </submittedName>
</protein>
<sequence>MPEKVDIRKEIDLKSISTTADIAIPNDPLDRVIGQDEAVELARIAARQKRHLLLVGPPGTGKSMIAQALALHLPHPTEEVRVVHNPENPERPLIEVLTESELNREKESKGFAEGELIEPQAAPPAVAEKLGYRCKNCGYYSSPREKTCPSCDQPKAGQEGQPNNPFGDLIGNMMESMGVPASGLSPAKEKVTTTRKRFDKEEVVVFERSGDMIRMLDQSALERRREIEKQRPRKVLVPLERNPFVLATGASETEILGDVRHDPFGGHVQLGSPPYERVIPGAIHEAHQGVLFLDELSHLGQTQRFILTAMQEKRFPISGRNPQSAGASVKVDNVPCNFILVGACNIQDLENVLSPLRSRIAGDGYEVLVDTFMEDNDINRARIAQFTAQEIATDGKIPPASRAAVESIIAEAKRRAKVIDSKDNALTLRLRELGGLIRSAGDIAVFMDSPVIEESHVIAAKARSRTAEEQIRERYGTYMKGLGTDISSAQKERSQYYFWNEHVTDDQAYQ</sequence>
<dbReference type="SMART" id="SM00382">
    <property type="entry name" value="AAA"/>
    <property type="match status" value="1"/>
</dbReference>
<dbReference type="Pfam" id="PF01078">
    <property type="entry name" value="Mg_chelatase"/>
    <property type="match status" value="2"/>
</dbReference>
<dbReference type="OMA" id="HDPYGGH"/>
<dbReference type="InterPro" id="IPR000523">
    <property type="entry name" value="Mg_chelatse_chII-like_cat_dom"/>
</dbReference>